<dbReference type="InterPro" id="IPR025591">
    <property type="entry name" value="RloB"/>
</dbReference>
<dbReference type="OrthoDB" id="9796523at2"/>
<evidence type="ECO:0000313" key="1">
    <source>
        <dbReference type="EMBL" id="SEP17071.1"/>
    </source>
</evidence>
<name>A0A1H8VNT7_9PSEU</name>
<dbReference type="EMBL" id="FOEF01000004">
    <property type="protein sequence ID" value="SEP17071.1"/>
    <property type="molecule type" value="Genomic_DNA"/>
</dbReference>
<reference evidence="1 2" key="1">
    <citation type="submission" date="2016-10" db="EMBL/GenBank/DDBJ databases">
        <authorList>
            <person name="de Groot N.N."/>
        </authorList>
    </citation>
    <scope>NUCLEOTIDE SEQUENCE [LARGE SCALE GENOMIC DNA]</scope>
    <source>
        <strain evidence="1 2">DSM 44993</strain>
    </source>
</reference>
<dbReference type="RefSeq" id="WP_091616721.1">
    <property type="nucleotide sequence ID" value="NZ_FOEF01000004.1"/>
</dbReference>
<protein>
    <submittedName>
        <fullName evidence="1">RloB-like protein</fullName>
    </submittedName>
</protein>
<gene>
    <name evidence="1" type="ORF">SAMN04489732_104191</name>
</gene>
<dbReference type="Proteomes" id="UP000198582">
    <property type="component" value="Unassembled WGS sequence"/>
</dbReference>
<dbReference type="Pfam" id="PF13707">
    <property type="entry name" value="RloB"/>
    <property type="match status" value="1"/>
</dbReference>
<sequence length="187" mass="21211">MTRRENTARRRRAFREERRSLLVVCGALATEPAYFEGLKRDRRNPAVTIKIKARPTDPETVVNFAAGLRDRAAGTHDEVWCVVDVDEFDVSRALVQARRRGVNLAVSNPCFEYWLLLHFETCAAPMTRYREVERRLRRHLPEYRKSGLRFEDFAGGVDAAVNRAGSSPAGHEINPSTQVGALVSKMI</sequence>
<accession>A0A1H8VNT7</accession>
<dbReference type="AlphaFoldDB" id="A0A1H8VNT7"/>
<evidence type="ECO:0000313" key="2">
    <source>
        <dbReference type="Proteomes" id="UP000198582"/>
    </source>
</evidence>
<keyword evidence="2" id="KW-1185">Reference proteome</keyword>
<dbReference type="STRING" id="394193.SAMN04489732_104191"/>
<organism evidence="1 2">
    <name type="scientific">Amycolatopsis saalfeldensis</name>
    <dbReference type="NCBI Taxonomy" id="394193"/>
    <lineage>
        <taxon>Bacteria</taxon>
        <taxon>Bacillati</taxon>
        <taxon>Actinomycetota</taxon>
        <taxon>Actinomycetes</taxon>
        <taxon>Pseudonocardiales</taxon>
        <taxon>Pseudonocardiaceae</taxon>
        <taxon>Amycolatopsis</taxon>
    </lineage>
</organism>
<proteinExistence type="predicted"/>